<feature type="chain" id="PRO_5021261026" evidence="1">
    <location>
        <begin position="20"/>
        <end position="793"/>
    </location>
</feature>
<feature type="signal peptide" evidence="1">
    <location>
        <begin position="1"/>
        <end position="19"/>
    </location>
</feature>
<dbReference type="GO" id="GO:0030246">
    <property type="term" value="F:carbohydrate binding"/>
    <property type="evidence" value="ECO:0007669"/>
    <property type="project" value="InterPro"/>
</dbReference>
<gene>
    <name evidence="2" type="ORF">VCO01S_12280</name>
</gene>
<reference evidence="2 3" key="1">
    <citation type="submission" date="2019-06" db="EMBL/GenBank/DDBJ databases">
        <title>Whole genome shotgun sequence of Vibrio comitans NBRC 102076.</title>
        <authorList>
            <person name="Hosoyama A."/>
            <person name="Uohara A."/>
            <person name="Ohji S."/>
            <person name="Ichikawa N."/>
        </authorList>
    </citation>
    <scope>NUCLEOTIDE SEQUENCE [LARGE SCALE GENOMIC DNA]</scope>
    <source>
        <strain evidence="2 3">NBRC 102076</strain>
    </source>
</reference>
<dbReference type="OrthoDB" id="499138at2"/>
<keyword evidence="1" id="KW-0732">Signal</keyword>
<keyword evidence="3" id="KW-1185">Reference proteome</keyword>
<evidence type="ECO:0000256" key="1">
    <source>
        <dbReference type="SAM" id="SignalP"/>
    </source>
</evidence>
<dbReference type="GO" id="GO:0009297">
    <property type="term" value="P:pilus assembly"/>
    <property type="evidence" value="ECO:0007669"/>
    <property type="project" value="InterPro"/>
</dbReference>
<evidence type="ECO:0000313" key="2">
    <source>
        <dbReference type="EMBL" id="GEA60035.1"/>
    </source>
</evidence>
<dbReference type="GO" id="GO:0009279">
    <property type="term" value="C:cell outer membrane"/>
    <property type="evidence" value="ECO:0007669"/>
    <property type="project" value="TreeGrafter"/>
</dbReference>
<dbReference type="GO" id="GO:0015473">
    <property type="term" value="F:fimbrial usher porin activity"/>
    <property type="evidence" value="ECO:0007669"/>
    <property type="project" value="InterPro"/>
</dbReference>
<dbReference type="SUPFAM" id="SSF49452">
    <property type="entry name" value="Starch-binding domain-like"/>
    <property type="match status" value="1"/>
</dbReference>
<dbReference type="PANTHER" id="PTHR30451:SF5">
    <property type="entry name" value="SLR0019 PROTEIN"/>
    <property type="match status" value="1"/>
</dbReference>
<dbReference type="InterPro" id="IPR000015">
    <property type="entry name" value="Fimb_usher"/>
</dbReference>
<name>A0A4Y3ILN8_9VIBR</name>
<accession>A0A4Y3ILN8</accession>
<evidence type="ECO:0000313" key="3">
    <source>
        <dbReference type="Proteomes" id="UP000318242"/>
    </source>
</evidence>
<dbReference type="Gene3D" id="2.60.40.3110">
    <property type="match status" value="1"/>
</dbReference>
<organism evidence="2 3">
    <name type="scientific">Vibrio comitans NBRC 102076</name>
    <dbReference type="NCBI Taxonomy" id="1219078"/>
    <lineage>
        <taxon>Bacteria</taxon>
        <taxon>Pseudomonadati</taxon>
        <taxon>Pseudomonadota</taxon>
        <taxon>Gammaproteobacteria</taxon>
        <taxon>Vibrionales</taxon>
        <taxon>Vibrionaceae</taxon>
        <taxon>Vibrio</taxon>
    </lineage>
</organism>
<proteinExistence type="predicted"/>
<dbReference type="InterPro" id="IPR013784">
    <property type="entry name" value="Carb-bd-like_fold"/>
</dbReference>
<dbReference type="Proteomes" id="UP000318242">
    <property type="component" value="Unassembled WGS sequence"/>
</dbReference>
<dbReference type="RefSeq" id="WP_141270383.1">
    <property type="nucleotide sequence ID" value="NZ_BJLH01000005.1"/>
</dbReference>
<comment type="caution">
    <text evidence="2">The sequence shown here is derived from an EMBL/GenBank/DDBJ whole genome shotgun (WGS) entry which is preliminary data.</text>
</comment>
<dbReference type="EMBL" id="BJLH01000005">
    <property type="protein sequence ID" value="GEA60035.1"/>
    <property type="molecule type" value="Genomic_DNA"/>
</dbReference>
<dbReference type="AlphaFoldDB" id="A0A4Y3ILN8"/>
<dbReference type="PANTHER" id="PTHR30451">
    <property type="entry name" value="OUTER MEMBRANE USHER PROTEIN"/>
    <property type="match status" value="1"/>
</dbReference>
<sequence>MKRILLLLCVLFSASVAPTEGWEFDLSLFQEQRELAEVTVVTDGKVLMSIDKASLIKALTPIVTQDIIQLLQQRTGPFSTRDLKDLGIDIQFDPLALKLDLYLDMNSARPQSLTMYGNSQPGPYSKSAFWNIQHRFNAIGDYDISNSALESRLEILGAGNIGGYRGLNGSYAFYVDNDEDETTFSRGETFLFWEKPEAPWRLSGGDLYNETRGHLPSLNFGGVNWSRSYSVLQPYRQLDSSTGQLLVLRESATVIIYVNNLRQRTLQLPPGRYDIADLPLSSGTNLVRLEITYASGERETINYSEFYNADLLLEGISNFDLSVGVESTFEDDGISYDDQTFASGFYEYGLSDSWTLGGNGLYHPEGQLLGIAAVNGSFIGNVSLRGTASRANVDDETYGSNISIDYSQSIFGALEFGVPNFRLGTEYQTDFSSTPWREDALDTGYRVSIDYRWTITNNIDFYLYASQSDFEDDDNSITNAKGQLTWNYSNWSVTAGTDYSTDPDEDEWNGYINIEYYFFNASANTRLSASYMGEDNTYRGQATRYTENYVGAWGYDISAEVNDNGQIYDASSDYQGNRFRGEIAASYTYDDESGSDASSITTTLSSSVIVADGHWAWSRQSLGPIVLAEVHPTLDRIDVEINPAGPTQTEQISTASIANIALLSRSHDTNYVAYDAPYAPIGYDLGEGVWNVRPGSLTAHIKTVGSDSSYTVIGTALNSSETPLALMQGVLIAEDGKQHDLFTNRAGRFAVEGLKPGRYTIRIANYSLEFSVNANADSLVYLNVLILAEEGTL</sequence>
<protein>
    <submittedName>
        <fullName evidence="2">Uncharacterized protein</fullName>
    </submittedName>
</protein>